<gene>
    <name evidence="7" type="primary">105619961</name>
</gene>
<comment type="similarity">
    <text evidence="1">Belongs to the recoverin family.</text>
</comment>
<dbReference type="STRING" id="12957.A0A158NH56"/>
<dbReference type="PANTHER" id="PTHR23055:SF185">
    <property type="entry name" value="NEUROCALCIN HOMOLOG-LIKE PROTEIN"/>
    <property type="match status" value="1"/>
</dbReference>
<evidence type="ECO:0000256" key="1">
    <source>
        <dbReference type="ARBA" id="ARBA00006049"/>
    </source>
</evidence>
<dbReference type="Pfam" id="PF13499">
    <property type="entry name" value="EF-hand_7"/>
    <property type="match status" value="1"/>
</dbReference>
<evidence type="ECO:0000313" key="7">
    <source>
        <dbReference type="EnsemblMetazoa" id="XP_012056864.1"/>
    </source>
</evidence>
<dbReference type="SUPFAM" id="SSF47473">
    <property type="entry name" value="EF-hand"/>
    <property type="match status" value="1"/>
</dbReference>
<dbReference type="PRINTS" id="PR00450">
    <property type="entry name" value="RECOVERIN"/>
</dbReference>
<keyword evidence="8" id="KW-1185">Reference proteome</keyword>
<dbReference type="PROSITE" id="PS50222">
    <property type="entry name" value="EF_HAND_2"/>
    <property type="match status" value="2"/>
</dbReference>
<dbReference type="InterPro" id="IPR011992">
    <property type="entry name" value="EF-hand-dom_pair"/>
</dbReference>
<keyword evidence="4" id="KW-0106">Calcium</keyword>
<keyword evidence="2" id="KW-0479">Metal-binding</keyword>
<accession>A0A158NH56</accession>
<feature type="domain" description="EF-hand" evidence="6">
    <location>
        <begin position="167"/>
        <end position="202"/>
    </location>
</feature>
<dbReference type="OrthoDB" id="191686at2759"/>
<dbReference type="EMBL" id="ADTU01015586">
    <property type="status" value="NOT_ANNOTATED_CDS"/>
    <property type="molecule type" value="Genomic_DNA"/>
</dbReference>
<sequence>MYSVHVTPGKSTEQKKNSADLDNEIRTYGRQRKESISVKLVNYIRSQFQSDAMSEGELDGLGGVLGSSGGAALALSGRHKPEELATLAATTRFSRKEIQLIYRGFKQECPTGLVDEDAFKQIFSQFFPQGDASQYAHYVFNTMKRKPSGKISFEEFLTILSKVSRGSVEEKLQWVFGLYDLDGDGLISKEEMLDVVGSIYEMLGRYTQPQILEPHVAAREHVDRIFHLMDANKDGVVTIEELVQWCSKDEQLLRSLDTLDTVL</sequence>
<dbReference type="InterPro" id="IPR028846">
    <property type="entry name" value="Recoverin"/>
</dbReference>
<dbReference type="PANTHER" id="PTHR23055">
    <property type="entry name" value="CALCIUM BINDING PROTEINS"/>
    <property type="match status" value="1"/>
</dbReference>
<feature type="domain" description="EF-hand" evidence="6">
    <location>
        <begin position="217"/>
        <end position="252"/>
    </location>
</feature>
<dbReference type="FunFam" id="1.10.238.10:FF:000009">
    <property type="entry name" value="Visinin-like protein 1"/>
    <property type="match status" value="1"/>
</dbReference>
<evidence type="ECO:0000256" key="2">
    <source>
        <dbReference type="ARBA" id="ARBA00022723"/>
    </source>
</evidence>
<dbReference type="AlphaFoldDB" id="A0A158NH56"/>
<dbReference type="PROSITE" id="PS00018">
    <property type="entry name" value="EF_HAND_1"/>
    <property type="match status" value="2"/>
</dbReference>
<dbReference type="EnsemblMetazoa" id="XM_012201474.1">
    <property type="protein sequence ID" value="XP_012056864.1"/>
    <property type="gene ID" value="LOC105619961"/>
</dbReference>
<name>A0A158NH56_ATTCE</name>
<keyword evidence="3" id="KW-0677">Repeat</keyword>
<dbReference type="Gene3D" id="1.10.238.10">
    <property type="entry name" value="EF-hand"/>
    <property type="match status" value="1"/>
</dbReference>
<protein>
    <recommendedName>
        <fullName evidence="6">EF-hand domain-containing protein</fullName>
    </recommendedName>
</protein>
<organism evidence="7 8">
    <name type="scientific">Atta cephalotes</name>
    <name type="common">Leafcutter ant</name>
    <dbReference type="NCBI Taxonomy" id="12957"/>
    <lineage>
        <taxon>Eukaryota</taxon>
        <taxon>Metazoa</taxon>
        <taxon>Ecdysozoa</taxon>
        <taxon>Arthropoda</taxon>
        <taxon>Hexapoda</taxon>
        <taxon>Insecta</taxon>
        <taxon>Pterygota</taxon>
        <taxon>Neoptera</taxon>
        <taxon>Endopterygota</taxon>
        <taxon>Hymenoptera</taxon>
        <taxon>Apocrita</taxon>
        <taxon>Aculeata</taxon>
        <taxon>Formicoidea</taxon>
        <taxon>Formicidae</taxon>
        <taxon>Myrmicinae</taxon>
        <taxon>Atta</taxon>
    </lineage>
</organism>
<proteinExistence type="inferred from homology"/>
<dbReference type="Proteomes" id="UP000005205">
    <property type="component" value="Unassembled WGS sequence"/>
</dbReference>
<evidence type="ECO:0000256" key="3">
    <source>
        <dbReference type="ARBA" id="ARBA00022737"/>
    </source>
</evidence>
<evidence type="ECO:0000313" key="8">
    <source>
        <dbReference type="Proteomes" id="UP000005205"/>
    </source>
</evidence>
<reference evidence="7" key="2">
    <citation type="submission" date="2016-04" db="UniProtKB">
        <authorList>
            <consortium name="EnsemblMetazoa"/>
        </authorList>
    </citation>
    <scope>IDENTIFICATION</scope>
</reference>
<dbReference type="SMART" id="SM00054">
    <property type="entry name" value="EFh"/>
    <property type="match status" value="3"/>
</dbReference>
<dbReference type="InterPro" id="IPR002048">
    <property type="entry name" value="EF_hand_dom"/>
</dbReference>
<evidence type="ECO:0000256" key="4">
    <source>
        <dbReference type="ARBA" id="ARBA00022837"/>
    </source>
</evidence>
<feature type="compositionally biased region" description="Basic and acidic residues" evidence="5">
    <location>
        <begin position="12"/>
        <end position="22"/>
    </location>
</feature>
<dbReference type="InParanoid" id="A0A158NH56"/>
<dbReference type="GO" id="GO:0005509">
    <property type="term" value="F:calcium ion binding"/>
    <property type="evidence" value="ECO:0007669"/>
    <property type="project" value="InterPro"/>
</dbReference>
<dbReference type="InterPro" id="IPR018247">
    <property type="entry name" value="EF_Hand_1_Ca_BS"/>
</dbReference>
<evidence type="ECO:0000259" key="6">
    <source>
        <dbReference type="PROSITE" id="PS50222"/>
    </source>
</evidence>
<reference evidence="8" key="1">
    <citation type="journal article" date="2011" name="PLoS Genet.">
        <title>The genome sequence of the leaf-cutter ant Atta cephalotes reveals insights into its obligate symbiotic lifestyle.</title>
        <authorList>
            <person name="Suen G."/>
            <person name="Teiling C."/>
            <person name="Li L."/>
            <person name="Holt C."/>
            <person name="Abouheif E."/>
            <person name="Bornberg-Bauer E."/>
            <person name="Bouffard P."/>
            <person name="Caldera E.J."/>
            <person name="Cash E."/>
            <person name="Cavanaugh A."/>
            <person name="Denas O."/>
            <person name="Elhaik E."/>
            <person name="Fave M.J."/>
            <person name="Gadau J."/>
            <person name="Gibson J.D."/>
            <person name="Graur D."/>
            <person name="Grubbs K.J."/>
            <person name="Hagen D.E."/>
            <person name="Harkins T.T."/>
            <person name="Helmkampf M."/>
            <person name="Hu H."/>
            <person name="Johnson B.R."/>
            <person name="Kim J."/>
            <person name="Marsh S.E."/>
            <person name="Moeller J.A."/>
            <person name="Munoz-Torres M.C."/>
            <person name="Murphy M.C."/>
            <person name="Naughton M.C."/>
            <person name="Nigam S."/>
            <person name="Overson R."/>
            <person name="Rajakumar R."/>
            <person name="Reese J.T."/>
            <person name="Scott J.J."/>
            <person name="Smith C.R."/>
            <person name="Tao S."/>
            <person name="Tsutsui N.D."/>
            <person name="Viljakainen L."/>
            <person name="Wissler L."/>
            <person name="Yandell M.D."/>
            <person name="Zimmer F."/>
            <person name="Taylor J."/>
            <person name="Slater S.C."/>
            <person name="Clifton S.W."/>
            <person name="Warren W.C."/>
            <person name="Elsik C.G."/>
            <person name="Smith C.D."/>
            <person name="Weinstock G.M."/>
            <person name="Gerardo N.M."/>
            <person name="Currie C.R."/>
        </authorList>
    </citation>
    <scope>NUCLEOTIDE SEQUENCE [LARGE SCALE GENOMIC DNA]</scope>
</reference>
<evidence type="ECO:0000256" key="5">
    <source>
        <dbReference type="SAM" id="MobiDB-lite"/>
    </source>
</evidence>
<dbReference type="CDD" id="cd00051">
    <property type="entry name" value="EFh"/>
    <property type="match status" value="1"/>
</dbReference>
<dbReference type="KEGG" id="acep:105619961"/>
<feature type="region of interest" description="Disordered" evidence="5">
    <location>
        <begin position="1"/>
        <end position="22"/>
    </location>
</feature>
<dbReference type="EMBL" id="ADTU01015587">
    <property type="status" value="NOT_ANNOTATED_CDS"/>
    <property type="molecule type" value="Genomic_DNA"/>
</dbReference>